<organism evidence="2 3">
    <name type="scientific">Dulcicalothrix desertica PCC 7102</name>
    <dbReference type="NCBI Taxonomy" id="232991"/>
    <lineage>
        <taxon>Bacteria</taxon>
        <taxon>Bacillati</taxon>
        <taxon>Cyanobacteriota</taxon>
        <taxon>Cyanophyceae</taxon>
        <taxon>Nostocales</taxon>
        <taxon>Calotrichaceae</taxon>
        <taxon>Dulcicalothrix</taxon>
    </lineage>
</organism>
<gene>
    <name evidence="2" type="ORF">DSM106972_097810</name>
</gene>
<reference evidence="2" key="2">
    <citation type="journal article" date="2019" name="Genome Biol. Evol.">
        <title>Day and night: Metabolic profiles and evolutionary relationships of six axenic non-marine cyanobacteria.</title>
        <authorList>
            <person name="Will S.E."/>
            <person name="Henke P."/>
            <person name="Boedeker C."/>
            <person name="Huang S."/>
            <person name="Brinkmann H."/>
            <person name="Rohde M."/>
            <person name="Jarek M."/>
            <person name="Friedl T."/>
            <person name="Seufert S."/>
            <person name="Schumacher M."/>
            <person name="Overmann J."/>
            <person name="Neumann-Schaal M."/>
            <person name="Petersen J."/>
        </authorList>
    </citation>
    <scope>NUCLEOTIDE SEQUENCE [LARGE SCALE GENOMIC DNA]</scope>
    <source>
        <strain evidence="2">PCC 7102</strain>
    </source>
</reference>
<evidence type="ECO:0000259" key="1">
    <source>
        <dbReference type="Pfam" id="PF22730"/>
    </source>
</evidence>
<proteinExistence type="predicted"/>
<comment type="caution">
    <text evidence="2">The sequence shown here is derived from an EMBL/GenBank/DDBJ whole genome shotgun (WGS) entry which is preliminary data.</text>
</comment>
<evidence type="ECO:0000313" key="3">
    <source>
        <dbReference type="Proteomes" id="UP000271624"/>
    </source>
</evidence>
<dbReference type="EMBL" id="RSCL01000066">
    <property type="protein sequence ID" value="RUS92886.1"/>
    <property type="molecule type" value="Genomic_DNA"/>
</dbReference>
<sequence length="51" mass="6406">MLEQKYLIVFLYLKDCLQKETYGERYNCFYEVIIWHIVQNLAYPDFYQAWC</sequence>
<evidence type="ECO:0000313" key="2">
    <source>
        <dbReference type="EMBL" id="RUS92886.1"/>
    </source>
</evidence>
<reference evidence="2" key="1">
    <citation type="submission" date="2018-12" db="EMBL/GenBank/DDBJ databases">
        <authorList>
            <person name="Will S."/>
            <person name="Neumann-Schaal M."/>
            <person name="Henke P."/>
        </authorList>
    </citation>
    <scope>NUCLEOTIDE SEQUENCE</scope>
    <source>
        <strain evidence="2">PCC 7102</strain>
    </source>
</reference>
<dbReference type="RefSeq" id="WP_411675405.1">
    <property type="nucleotide sequence ID" value="NZ_RSCL01000066.1"/>
</dbReference>
<name>A0A433UG87_9CYAN</name>
<feature type="domain" description="NACHT C-terminal Cysteine and Histidine-containing" evidence="1">
    <location>
        <begin position="23"/>
        <end position="51"/>
    </location>
</feature>
<dbReference type="Pfam" id="PF22730">
    <property type="entry name" value="NCC-H"/>
    <property type="match status" value="1"/>
</dbReference>
<protein>
    <recommendedName>
        <fullName evidence="1">NACHT C-terminal Cysteine and Histidine-containing domain-containing protein</fullName>
    </recommendedName>
</protein>
<accession>A0A433UG87</accession>
<dbReference type="Proteomes" id="UP000271624">
    <property type="component" value="Unassembled WGS sequence"/>
</dbReference>
<dbReference type="AlphaFoldDB" id="A0A433UG87"/>
<keyword evidence="3" id="KW-1185">Reference proteome</keyword>
<dbReference type="InterPro" id="IPR054570">
    <property type="entry name" value="NCC-H_dom"/>
</dbReference>